<evidence type="ECO:0000256" key="1">
    <source>
        <dbReference type="SAM" id="MobiDB-lite"/>
    </source>
</evidence>
<dbReference type="Proteomes" id="UP000245379">
    <property type="component" value="Unassembled WGS sequence"/>
</dbReference>
<dbReference type="InterPro" id="IPR025343">
    <property type="entry name" value="DUF4099"/>
</dbReference>
<keyword evidence="4" id="KW-1185">Reference proteome</keyword>
<feature type="domain" description="DUF4099" evidence="2">
    <location>
        <begin position="6"/>
        <end position="84"/>
    </location>
</feature>
<feature type="compositionally biased region" description="Basic and acidic residues" evidence="1">
    <location>
        <begin position="382"/>
        <end position="433"/>
    </location>
</feature>
<comment type="caution">
    <text evidence="3">The sequence shown here is derived from an EMBL/GenBank/DDBJ whole genome shotgun (WGS) entry which is preliminary data.</text>
</comment>
<dbReference type="RefSeq" id="WP_109927402.1">
    <property type="nucleotide sequence ID" value="NZ_QGNZ01000006.1"/>
</dbReference>
<dbReference type="Pfam" id="PF13351">
    <property type="entry name" value="DUF4099"/>
    <property type="match status" value="1"/>
</dbReference>
<organism evidence="3 4">
    <name type="scientific">Pedobacter yonginense</name>
    <dbReference type="NCBI Taxonomy" id="651869"/>
    <lineage>
        <taxon>Bacteria</taxon>
        <taxon>Pseudomonadati</taxon>
        <taxon>Bacteroidota</taxon>
        <taxon>Sphingobacteriia</taxon>
        <taxon>Sphingobacteriales</taxon>
        <taxon>Sphingobacteriaceae</taxon>
        <taxon>Pedobacter</taxon>
    </lineage>
</organism>
<reference evidence="3 4" key="1">
    <citation type="submission" date="2018-05" db="EMBL/GenBank/DDBJ databases">
        <title>Pedobacter paludis sp. nov., isolated from wetland soil.</title>
        <authorList>
            <person name="Zhang Y."/>
            <person name="Wang G."/>
        </authorList>
    </citation>
    <scope>NUCLEOTIDE SEQUENCE [LARGE SCALE GENOMIC DNA]</scope>
    <source>
        <strain evidence="3 4">KCTC22721</strain>
    </source>
</reference>
<proteinExistence type="predicted"/>
<evidence type="ECO:0000313" key="4">
    <source>
        <dbReference type="Proteomes" id="UP000245379"/>
    </source>
</evidence>
<sequence>MNTVLENQLPVQELEKIGLMKDGQLLMDNSNATALKRGNVTDLLEIKDIRGNGYGIEALNARVSIVQEEGENKVRLDPVYKEIQDHPLLETEEKDKLVNGQQANIKKTASIYGTIVSHGKDHFQFDPKESSSYYIELAKKDGTSKHIWGVDLDRALAQSGQKIGDKVQLNNLGNKLVEVDAPIKNEVGEITSWEKKMVNRNTWEVVEAREFKKDKDAVIEYDPQTKQFMSYDPAKIKSPEKINGETLTEEKKRKLKEGEVVTLEDGTEIQLSTSDKNGIRSNRAGLVLSILIDGGISYLLITGIKSLLNRVNQPQQLNTKEKEQAYSKGYLQALKEVEIQLERKQAKFPNDKSISAEISIVKGEFSKASNMSHSELNALSVKDADDIKNEKSVNDPDHGKEKDSGYDKDFPDVVKDRNEDKQNDEKQSTGRGR</sequence>
<name>A0A317EGD2_9SPHI</name>
<accession>A0A317EGD2</accession>
<gene>
    <name evidence="3" type="ORF">DHW03_18785</name>
</gene>
<dbReference type="EMBL" id="QGNZ01000006">
    <property type="protein sequence ID" value="PWS25881.1"/>
    <property type="molecule type" value="Genomic_DNA"/>
</dbReference>
<evidence type="ECO:0000259" key="2">
    <source>
        <dbReference type="Pfam" id="PF13351"/>
    </source>
</evidence>
<protein>
    <recommendedName>
        <fullName evidence="2">DUF4099 domain-containing protein</fullName>
    </recommendedName>
</protein>
<evidence type="ECO:0000313" key="3">
    <source>
        <dbReference type="EMBL" id="PWS25881.1"/>
    </source>
</evidence>
<feature type="region of interest" description="Disordered" evidence="1">
    <location>
        <begin position="372"/>
        <end position="433"/>
    </location>
</feature>
<dbReference type="AlphaFoldDB" id="A0A317EGD2"/>
<dbReference type="OrthoDB" id="835269at2"/>